<feature type="domain" description="SAF" evidence="5">
    <location>
        <begin position="324"/>
        <end position="386"/>
    </location>
</feature>
<dbReference type="EMBL" id="PQGA01000010">
    <property type="protein sequence ID" value="POR49839.1"/>
    <property type="molecule type" value="Genomic_DNA"/>
</dbReference>
<proteinExistence type="predicted"/>
<evidence type="ECO:0000313" key="7">
    <source>
        <dbReference type="Proteomes" id="UP000237381"/>
    </source>
</evidence>
<dbReference type="Proteomes" id="UP000237381">
    <property type="component" value="Unassembled WGS sequence"/>
</dbReference>
<dbReference type="InterPro" id="IPR017585">
    <property type="entry name" value="SAF_FlgA"/>
</dbReference>
<accession>A0A2S4M5G5</accession>
<keyword evidence="2" id="KW-0732">Signal</keyword>
<keyword evidence="6" id="KW-0969">Cilium</keyword>
<organism evidence="6 7">
    <name type="scientific">Paraburkholderia eburnea</name>
    <dbReference type="NCBI Taxonomy" id="1189126"/>
    <lineage>
        <taxon>Bacteria</taxon>
        <taxon>Pseudomonadati</taxon>
        <taxon>Pseudomonadota</taxon>
        <taxon>Betaproteobacteria</taxon>
        <taxon>Burkholderiales</taxon>
        <taxon>Burkholderiaceae</taxon>
        <taxon>Paraburkholderia</taxon>
    </lineage>
</organism>
<comment type="caution">
    <text evidence="6">The sequence shown here is derived from an EMBL/GenBank/DDBJ whole genome shotgun (WGS) entry which is preliminary data.</text>
</comment>
<evidence type="ECO:0000256" key="4">
    <source>
        <dbReference type="SAM" id="MobiDB-lite"/>
    </source>
</evidence>
<dbReference type="GO" id="GO:0042597">
    <property type="term" value="C:periplasmic space"/>
    <property type="evidence" value="ECO:0007669"/>
    <property type="project" value="UniProtKB-SubCell"/>
</dbReference>
<sequence>MPQTAHLRARRAAAPRLALGRSVRVGVRKTALRAALAALVAATGALGSGVARAQSDAANQQIYIAGPGDRAGEDAQRMSAMLADSSKSKAAANANAYAEIARSLAYRANVQAEQQGQAPEARSGTISIPGPGERGTAAARSAAANDTPQIVTIAPPGSPAPPVTAAVQRPATARAVQPMRVPPASAYANANANTNSSANAGGFQRVSVAAPARAVTPVVVQSAAAYGQAAQAAQAVQAVPPGQEDGERIRAAALAFLQQQSAGLPGKVEVSVSAVFPRGLAACASLEPFMPPGARSFGHTMVGVRCVGAKPWTLYVQGRVAVQITYYVASRQINPGEALSAVDYVPRDGDLSTLPQTVITDPNQANGAIALMRITSGLPLRSDMLRSAASVVIGQTVKVIAVGDNFTISSEGNVLNNAAPGQLVRVRTPNGQIISGVVKDAATVQVQI</sequence>
<dbReference type="SMART" id="SM00858">
    <property type="entry name" value="SAF"/>
    <property type="match status" value="1"/>
</dbReference>
<dbReference type="InterPro" id="IPR041231">
    <property type="entry name" value="FlgA_N"/>
</dbReference>
<dbReference type="OrthoDB" id="8561436at2"/>
<dbReference type="InterPro" id="IPR039246">
    <property type="entry name" value="Flagellar_FlgA"/>
</dbReference>
<protein>
    <submittedName>
        <fullName evidence="6">Flagella basal body P-ring formation protein FlgA</fullName>
    </submittedName>
</protein>
<dbReference type="AlphaFoldDB" id="A0A2S4M5G5"/>
<evidence type="ECO:0000313" key="6">
    <source>
        <dbReference type="EMBL" id="POR49839.1"/>
    </source>
</evidence>
<evidence type="ECO:0000256" key="2">
    <source>
        <dbReference type="ARBA" id="ARBA00022729"/>
    </source>
</evidence>
<dbReference type="Pfam" id="PF17656">
    <property type="entry name" value="ChapFlgA_N"/>
    <property type="match status" value="1"/>
</dbReference>
<dbReference type="RefSeq" id="WP_103705765.1">
    <property type="nucleotide sequence ID" value="NZ_PQGA01000010.1"/>
</dbReference>
<keyword evidence="6" id="KW-0282">Flagellum</keyword>
<evidence type="ECO:0000259" key="5">
    <source>
        <dbReference type="SMART" id="SM00858"/>
    </source>
</evidence>
<feature type="region of interest" description="Disordered" evidence="4">
    <location>
        <begin position="115"/>
        <end position="144"/>
    </location>
</feature>
<dbReference type="CDD" id="cd11614">
    <property type="entry name" value="SAF_CpaB_FlgA_like"/>
    <property type="match status" value="1"/>
</dbReference>
<evidence type="ECO:0000256" key="1">
    <source>
        <dbReference type="ARBA" id="ARBA00004418"/>
    </source>
</evidence>
<dbReference type="NCBIfam" id="TIGR03170">
    <property type="entry name" value="flgA_cterm"/>
    <property type="match status" value="1"/>
</dbReference>
<dbReference type="PANTHER" id="PTHR36307">
    <property type="entry name" value="FLAGELLA BASAL BODY P-RING FORMATION PROTEIN FLGA"/>
    <property type="match status" value="1"/>
</dbReference>
<dbReference type="Gene3D" id="3.90.1210.10">
    <property type="entry name" value="Antifreeze-like/N-acetylneuraminic acid synthase C-terminal domain"/>
    <property type="match status" value="1"/>
</dbReference>
<dbReference type="Gene3D" id="2.30.30.760">
    <property type="match status" value="1"/>
</dbReference>
<evidence type="ECO:0000256" key="3">
    <source>
        <dbReference type="ARBA" id="ARBA00022764"/>
    </source>
</evidence>
<dbReference type="InterPro" id="IPR013974">
    <property type="entry name" value="SAF"/>
</dbReference>
<keyword evidence="6" id="KW-0966">Cell projection</keyword>
<dbReference type="PANTHER" id="PTHR36307:SF1">
    <property type="entry name" value="FLAGELLA BASAL BODY P-RING FORMATION PROTEIN FLGA"/>
    <property type="match status" value="1"/>
</dbReference>
<gene>
    <name evidence="6" type="ORF">B0G62_110147</name>
</gene>
<keyword evidence="3" id="KW-0574">Periplasm</keyword>
<comment type="subcellular location">
    <subcellularLocation>
        <location evidence="1">Periplasm</location>
    </subcellularLocation>
</comment>
<dbReference type="Pfam" id="PF13144">
    <property type="entry name" value="ChapFlgA"/>
    <property type="match status" value="1"/>
</dbReference>
<dbReference type="GO" id="GO:0044780">
    <property type="term" value="P:bacterial-type flagellum assembly"/>
    <property type="evidence" value="ECO:0007669"/>
    <property type="project" value="InterPro"/>
</dbReference>
<keyword evidence="7" id="KW-1185">Reference proteome</keyword>
<reference evidence="6 7" key="1">
    <citation type="submission" date="2018-01" db="EMBL/GenBank/DDBJ databases">
        <title>Genomic Encyclopedia of Type Strains, Phase III (KMG-III): the genomes of soil and plant-associated and newly described type strains.</title>
        <authorList>
            <person name="Whitman W."/>
        </authorList>
    </citation>
    <scope>NUCLEOTIDE SEQUENCE [LARGE SCALE GENOMIC DNA]</scope>
    <source>
        <strain evidence="6 7">JCM 18070</strain>
    </source>
</reference>
<name>A0A2S4M5G5_9BURK</name>